<feature type="chain" id="PRO_5023124583" evidence="4">
    <location>
        <begin position="24"/>
        <end position="393"/>
    </location>
</feature>
<dbReference type="InterPro" id="IPR015943">
    <property type="entry name" value="WD40/YVTN_repeat-like_dom_sf"/>
</dbReference>
<evidence type="ECO:0000256" key="4">
    <source>
        <dbReference type="SAM" id="SignalP"/>
    </source>
</evidence>
<dbReference type="PROSITE" id="PS50294">
    <property type="entry name" value="WD_REPEATS_REGION"/>
    <property type="match status" value="3"/>
</dbReference>
<keyword evidence="6" id="KW-1185">Reference proteome</keyword>
<dbReference type="SMART" id="SM00320">
    <property type="entry name" value="WD40"/>
    <property type="match status" value="7"/>
</dbReference>
<dbReference type="PROSITE" id="PS00678">
    <property type="entry name" value="WD_REPEATS_1"/>
    <property type="match status" value="2"/>
</dbReference>
<organism evidence="5 6">
    <name type="scientific">Bythopirellula goksoeyrii</name>
    <dbReference type="NCBI Taxonomy" id="1400387"/>
    <lineage>
        <taxon>Bacteria</taxon>
        <taxon>Pseudomonadati</taxon>
        <taxon>Planctomycetota</taxon>
        <taxon>Planctomycetia</taxon>
        <taxon>Pirellulales</taxon>
        <taxon>Lacipirellulaceae</taxon>
        <taxon>Bythopirellula</taxon>
    </lineage>
</organism>
<gene>
    <name evidence="5" type="ORF">Pr1d_08690</name>
</gene>
<keyword evidence="1 3" id="KW-0853">WD repeat</keyword>
<dbReference type="RefSeq" id="WP_148072347.1">
    <property type="nucleotide sequence ID" value="NZ_CP042913.1"/>
</dbReference>
<proteinExistence type="predicted"/>
<dbReference type="EMBL" id="CP042913">
    <property type="protein sequence ID" value="QEG33605.1"/>
    <property type="molecule type" value="Genomic_DNA"/>
</dbReference>
<keyword evidence="4" id="KW-0732">Signal</keyword>
<feature type="repeat" description="WD" evidence="3">
    <location>
        <begin position="342"/>
        <end position="383"/>
    </location>
</feature>
<dbReference type="PANTHER" id="PTHR19879:SF9">
    <property type="entry name" value="TRANSCRIPTION INITIATION FACTOR TFIID SUBUNIT 5"/>
    <property type="match status" value="1"/>
</dbReference>
<dbReference type="Gene3D" id="2.130.10.10">
    <property type="entry name" value="YVTN repeat-like/Quinoprotein amine dehydrogenase"/>
    <property type="match status" value="3"/>
</dbReference>
<dbReference type="Proteomes" id="UP000323917">
    <property type="component" value="Chromosome"/>
</dbReference>
<evidence type="ECO:0000313" key="5">
    <source>
        <dbReference type="EMBL" id="QEG33605.1"/>
    </source>
</evidence>
<dbReference type="OrthoDB" id="277950at2"/>
<keyword evidence="2" id="KW-0677">Repeat</keyword>
<feature type="repeat" description="WD" evidence="3">
    <location>
        <begin position="109"/>
        <end position="150"/>
    </location>
</feature>
<feature type="repeat" description="WD" evidence="3">
    <location>
        <begin position="151"/>
        <end position="192"/>
    </location>
</feature>
<evidence type="ECO:0000256" key="1">
    <source>
        <dbReference type="ARBA" id="ARBA00022574"/>
    </source>
</evidence>
<protein>
    <submittedName>
        <fullName evidence="5">Translocation protein TolB</fullName>
    </submittedName>
</protein>
<sequence length="393" mass="43080" precursor="true">MNAVRLTCLYLLIAVGIPATALAEDVPPVYGMQFSPDGKLLAAITSSSSPPGPLVLWNVDDWSIAKTVVLRRGGLDLDFSPNGDNIAYCTKKGVVGILDVATGEMIREFGANDERLNCVAFTPDGKTLVTAGEDTSIYLWNAKTGEQVGKFAGQSGKIHSLSVSPDGRSLLSVDEDRRVILWDLSTQKTRQTFEPSELHVRGGLFSSDGEFILTSQNDGTTRIRKPSTGELRARLRPGSYSANITSDNHLVATSSYGNEVHIFAVDLEDPSPEVRETLDDLLSRFLDENYEVRQHAAQEIVAMGMIAVPLLREAMHSEDAEIRVRARSLREQLLSPEPIAELTGHKKTVQVVDFSPDGKLLATGDWEGKIKVWDTTTFQEVVNLELPFPKGER</sequence>
<dbReference type="InterPro" id="IPR019775">
    <property type="entry name" value="WD40_repeat_CS"/>
</dbReference>
<dbReference type="PROSITE" id="PS50082">
    <property type="entry name" value="WD_REPEATS_2"/>
    <property type="match status" value="3"/>
</dbReference>
<reference evidence="5 6" key="1">
    <citation type="submission" date="2019-08" db="EMBL/GenBank/DDBJ databases">
        <title>Deep-cultivation of Planctomycetes and their phenomic and genomic characterization uncovers novel biology.</title>
        <authorList>
            <person name="Wiegand S."/>
            <person name="Jogler M."/>
            <person name="Boedeker C."/>
            <person name="Pinto D."/>
            <person name="Vollmers J."/>
            <person name="Rivas-Marin E."/>
            <person name="Kohn T."/>
            <person name="Peeters S.H."/>
            <person name="Heuer A."/>
            <person name="Rast P."/>
            <person name="Oberbeckmann S."/>
            <person name="Bunk B."/>
            <person name="Jeske O."/>
            <person name="Meyerdierks A."/>
            <person name="Storesund J.E."/>
            <person name="Kallscheuer N."/>
            <person name="Luecker S."/>
            <person name="Lage O.M."/>
            <person name="Pohl T."/>
            <person name="Merkel B.J."/>
            <person name="Hornburger P."/>
            <person name="Mueller R.-W."/>
            <person name="Bruemmer F."/>
            <person name="Labrenz M."/>
            <person name="Spormann A.M."/>
            <person name="Op den Camp H."/>
            <person name="Overmann J."/>
            <person name="Amann R."/>
            <person name="Jetten M.S.M."/>
            <person name="Mascher T."/>
            <person name="Medema M.H."/>
            <person name="Devos D.P."/>
            <person name="Kaster A.-K."/>
            <person name="Ovreas L."/>
            <person name="Rohde M."/>
            <person name="Galperin M.Y."/>
            <person name="Jogler C."/>
        </authorList>
    </citation>
    <scope>NUCLEOTIDE SEQUENCE [LARGE SCALE GENOMIC DNA]</scope>
    <source>
        <strain evidence="5 6">Pr1d</strain>
    </source>
</reference>
<evidence type="ECO:0000313" key="6">
    <source>
        <dbReference type="Proteomes" id="UP000323917"/>
    </source>
</evidence>
<dbReference type="Pfam" id="PF00400">
    <property type="entry name" value="WD40"/>
    <property type="match status" value="3"/>
</dbReference>
<feature type="signal peptide" evidence="4">
    <location>
        <begin position="1"/>
        <end position="23"/>
    </location>
</feature>
<name>A0A5B9Q7Q6_9BACT</name>
<dbReference type="InterPro" id="IPR016024">
    <property type="entry name" value="ARM-type_fold"/>
</dbReference>
<accession>A0A5B9Q7Q6</accession>
<dbReference type="SUPFAM" id="SSF48371">
    <property type="entry name" value="ARM repeat"/>
    <property type="match status" value="1"/>
</dbReference>
<dbReference type="PANTHER" id="PTHR19879">
    <property type="entry name" value="TRANSCRIPTION INITIATION FACTOR TFIID"/>
    <property type="match status" value="1"/>
</dbReference>
<dbReference type="CDD" id="cd00200">
    <property type="entry name" value="WD40"/>
    <property type="match status" value="1"/>
</dbReference>
<evidence type="ECO:0000256" key="3">
    <source>
        <dbReference type="PROSITE-ProRule" id="PRU00221"/>
    </source>
</evidence>
<dbReference type="SUPFAM" id="SSF50998">
    <property type="entry name" value="Quinoprotein alcohol dehydrogenase-like"/>
    <property type="match status" value="1"/>
</dbReference>
<dbReference type="AlphaFoldDB" id="A0A5B9Q7Q6"/>
<dbReference type="InterPro" id="IPR011047">
    <property type="entry name" value="Quinoprotein_ADH-like_sf"/>
</dbReference>
<dbReference type="InterPro" id="IPR001680">
    <property type="entry name" value="WD40_rpt"/>
</dbReference>
<evidence type="ECO:0000256" key="2">
    <source>
        <dbReference type="ARBA" id="ARBA00022737"/>
    </source>
</evidence>
<dbReference type="KEGG" id="bgok:Pr1d_08690"/>